<protein>
    <submittedName>
        <fullName evidence="1">Uncharacterized protein</fullName>
    </submittedName>
</protein>
<comment type="caution">
    <text evidence="1">The sequence shown here is derived from an EMBL/GenBank/DDBJ whole genome shotgun (WGS) entry which is preliminary data.</text>
</comment>
<name>A0ACC1AWP3_9ROSI</name>
<evidence type="ECO:0000313" key="1">
    <source>
        <dbReference type="EMBL" id="KAJ0090998.1"/>
    </source>
</evidence>
<accession>A0ACC1AWP3</accession>
<sequence>MKLKSLKENYEQTRIFLVHTIASVGSKLFLQAKKSGMMDKGYAWIITEGLSSLLDPVHSKAINSMQGILGLRSFIPFSSRKLKAVATVVEKAGMAHFGFTTSNTGKNEVDIAMLGTFEDGRKLLNALLNTTFDGGSGEFHLVKGQLQPSTFEIFNVVGKHERMIGYWTQMKGLRRDLNDNGNKAVNSKLKNPVWPGDNTINRSNNKLRIGIPVRNAFIEFINVENETDVNGRSKISGFSYEVFMAVLGVLKFPLPHKYIPFGENGAIAGTYDELLYKIKYQVYDAVVGDIEIVANRSTYVDFTLPYSESGVSMVVLVKDDEKKDFWIFLKPLSLDLWLTTGLVFILTGLVIWVLEHRINTEFKGPPEHQLGTIFWFSFSTLVFAHREKVVNNLSKFVLIIWIFVVLILTQSYTTSLASMLTVKQLWPSFDDVQEIRKHGYFVGYQNNSFVKDLLINQLRFSEDKLRPYNTLEEYNVALSKREVAAIFDEIPYIKLFLNKYCSHFTMIRPTYRIGGFGFAFQQGSPLVPYMSSAILKVTEDKDTMERSCFHFYTLTTSLQLHSFTLACLE</sequence>
<organism evidence="1 2">
    <name type="scientific">Pistacia atlantica</name>
    <dbReference type="NCBI Taxonomy" id="434234"/>
    <lineage>
        <taxon>Eukaryota</taxon>
        <taxon>Viridiplantae</taxon>
        <taxon>Streptophyta</taxon>
        <taxon>Embryophyta</taxon>
        <taxon>Tracheophyta</taxon>
        <taxon>Spermatophyta</taxon>
        <taxon>Magnoliopsida</taxon>
        <taxon>eudicotyledons</taxon>
        <taxon>Gunneridae</taxon>
        <taxon>Pentapetalae</taxon>
        <taxon>rosids</taxon>
        <taxon>malvids</taxon>
        <taxon>Sapindales</taxon>
        <taxon>Anacardiaceae</taxon>
        <taxon>Pistacia</taxon>
    </lineage>
</organism>
<keyword evidence="2" id="KW-1185">Reference proteome</keyword>
<proteinExistence type="predicted"/>
<evidence type="ECO:0000313" key="2">
    <source>
        <dbReference type="Proteomes" id="UP001164250"/>
    </source>
</evidence>
<reference evidence="2" key="1">
    <citation type="journal article" date="2023" name="G3 (Bethesda)">
        <title>Genome assembly and association tests identify interacting loci associated with vigor, precocity, and sex in interspecific pistachio rootstocks.</title>
        <authorList>
            <person name="Palmer W."/>
            <person name="Jacygrad E."/>
            <person name="Sagayaradj S."/>
            <person name="Cavanaugh K."/>
            <person name="Han R."/>
            <person name="Bertier L."/>
            <person name="Beede B."/>
            <person name="Kafkas S."/>
            <person name="Golino D."/>
            <person name="Preece J."/>
            <person name="Michelmore R."/>
        </authorList>
    </citation>
    <scope>NUCLEOTIDE SEQUENCE [LARGE SCALE GENOMIC DNA]</scope>
</reference>
<dbReference type="Proteomes" id="UP001164250">
    <property type="component" value="Chromosome 8"/>
</dbReference>
<dbReference type="EMBL" id="CM047904">
    <property type="protein sequence ID" value="KAJ0090998.1"/>
    <property type="molecule type" value="Genomic_DNA"/>
</dbReference>
<gene>
    <name evidence="1" type="ORF">Patl1_14363</name>
</gene>